<dbReference type="Gene3D" id="1.20.5.190">
    <property type="match status" value="1"/>
</dbReference>
<name>A0A6I9W2U5_9HYME</name>
<dbReference type="PROSITE" id="PS50096">
    <property type="entry name" value="IQ"/>
    <property type="match status" value="1"/>
</dbReference>
<dbReference type="GeneID" id="105424284"/>
<dbReference type="Proteomes" id="UP000504615">
    <property type="component" value="Unplaced"/>
</dbReference>
<proteinExistence type="predicted"/>
<sequence>MKKSRYMEDPADSAKSEEEAATMIQAIYRGYKVRRKFDEIKKTSFEGKQNTQKVAELLSMSTSQCGWSLQKSLNSIKVSNSVADYNKNALH</sequence>
<gene>
    <name evidence="2" type="primary">LOC105424284</name>
</gene>
<dbReference type="SMART" id="SM00015">
    <property type="entry name" value="IQ"/>
    <property type="match status" value="1"/>
</dbReference>
<reference evidence="2" key="1">
    <citation type="submission" date="2025-08" db="UniProtKB">
        <authorList>
            <consortium name="RefSeq"/>
        </authorList>
    </citation>
    <scope>IDENTIFICATION</scope>
</reference>
<dbReference type="Pfam" id="PF00612">
    <property type="entry name" value="IQ"/>
    <property type="match status" value="1"/>
</dbReference>
<organism evidence="1 2">
    <name type="scientific">Pogonomyrmex barbatus</name>
    <name type="common">red harvester ant</name>
    <dbReference type="NCBI Taxonomy" id="144034"/>
    <lineage>
        <taxon>Eukaryota</taxon>
        <taxon>Metazoa</taxon>
        <taxon>Ecdysozoa</taxon>
        <taxon>Arthropoda</taxon>
        <taxon>Hexapoda</taxon>
        <taxon>Insecta</taxon>
        <taxon>Pterygota</taxon>
        <taxon>Neoptera</taxon>
        <taxon>Endopterygota</taxon>
        <taxon>Hymenoptera</taxon>
        <taxon>Apocrita</taxon>
        <taxon>Aculeata</taxon>
        <taxon>Formicoidea</taxon>
        <taxon>Formicidae</taxon>
        <taxon>Myrmicinae</taxon>
        <taxon>Pogonomyrmex</taxon>
    </lineage>
</organism>
<evidence type="ECO:0000313" key="2">
    <source>
        <dbReference type="RefSeq" id="XP_011632727.1"/>
    </source>
</evidence>
<dbReference type="InterPro" id="IPR000048">
    <property type="entry name" value="IQ_motif_EF-hand-BS"/>
</dbReference>
<accession>A0A6I9W2U5</accession>
<keyword evidence="1" id="KW-1185">Reference proteome</keyword>
<dbReference type="RefSeq" id="XP_011632727.1">
    <property type="nucleotide sequence ID" value="XM_011634425.2"/>
</dbReference>
<dbReference type="KEGG" id="pbar:105424284"/>
<dbReference type="AlphaFoldDB" id="A0A6I9W2U5"/>
<dbReference type="OrthoDB" id="6350321at2759"/>
<protein>
    <submittedName>
        <fullName evidence="2">BAG family molecular chaperone regulator 6-like</fullName>
    </submittedName>
</protein>
<evidence type="ECO:0000313" key="1">
    <source>
        <dbReference type="Proteomes" id="UP000504615"/>
    </source>
</evidence>